<evidence type="ECO:0008006" key="3">
    <source>
        <dbReference type="Google" id="ProtNLM"/>
    </source>
</evidence>
<dbReference type="AlphaFoldDB" id="A0A8D5A599"/>
<keyword evidence="2" id="KW-1185">Reference proteome</keyword>
<dbReference type="OrthoDB" id="9782903at2"/>
<dbReference type="RefSeq" id="WP_108850575.1">
    <property type="nucleotide sequence ID" value="NZ_AP019697.1"/>
</dbReference>
<sequence length="311" mass="33013">MALKQVLDVYEILDDIHVNGEVVTEYAKSKGILDATYTRVDEGKGPTDFIRLVIPGRNGKLNGGKAPTLGIIGQLGGIGARPERIGFVSDGDGALSAVATAIKLIDMVGKGDQIDGDVIVSTHICPTAPTMPHDPVPFMGSPVDMATNVKLTVDPDMDAILSVDTTKGNRILNKRGFALTPTVKAGYILHISEDLLQIQQTSTGELPCVLALTTQDITPYGNGLYHMNSILQPCCGTDAPVVGVAITTESSVPGCATGATHEVDVAEVVQFCVEAAKEFTAGKCSFYDKDEFEMIQKLYGSMKVLQTRGNQ</sequence>
<dbReference type="InterPro" id="IPR009561">
    <property type="entry name" value="DUF1177"/>
</dbReference>
<dbReference type="KEGG" id="dho:Dia5BBH33_16690"/>
<dbReference type="GeneID" id="92716889"/>
<dbReference type="Proteomes" id="UP000320585">
    <property type="component" value="Chromosome"/>
</dbReference>
<evidence type="ECO:0000313" key="2">
    <source>
        <dbReference type="Proteomes" id="UP000320585"/>
    </source>
</evidence>
<dbReference type="Pfam" id="PF06675">
    <property type="entry name" value="DUF1177"/>
    <property type="match status" value="1"/>
</dbReference>
<proteinExistence type="predicted"/>
<accession>A0A8D5A599</accession>
<name>A0A8D5A599_9FIRM</name>
<evidence type="ECO:0000313" key="1">
    <source>
        <dbReference type="EMBL" id="BBK25734.1"/>
    </source>
</evidence>
<organism evidence="1 2">
    <name type="scientific">Dialister hominis</name>
    <dbReference type="NCBI Taxonomy" id="2582419"/>
    <lineage>
        <taxon>Bacteria</taxon>
        <taxon>Bacillati</taxon>
        <taxon>Bacillota</taxon>
        <taxon>Negativicutes</taxon>
        <taxon>Veillonellales</taxon>
        <taxon>Veillonellaceae</taxon>
        <taxon>Dialister</taxon>
    </lineage>
</organism>
<gene>
    <name evidence="1" type="ORF">Dia5BBH33_16690</name>
</gene>
<protein>
    <recommendedName>
        <fullName evidence="3">DUF1177 domain-containing protein</fullName>
    </recommendedName>
</protein>
<dbReference type="EMBL" id="AP019697">
    <property type="protein sequence ID" value="BBK25734.1"/>
    <property type="molecule type" value="Genomic_DNA"/>
</dbReference>
<reference evidence="2" key="1">
    <citation type="submission" date="2019-05" db="EMBL/GenBank/DDBJ databases">
        <title>Complete genome sequencing of Dialister sp. strain 5BBH33.</title>
        <authorList>
            <person name="Sakamoto M."/>
            <person name="Murakami T."/>
            <person name="Mori H."/>
        </authorList>
    </citation>
    <scope>NUCLEOTIDE SEQUENCE [LARGE SCALE GENOMIC DNA]</scope>
    <source>
        <strain evidence="2">5BBH33</strain>
    </source>
</reference>